<dbReference type="SUPFAM" id="SSF48371">
    <property type="entry name" value="ARM repeat"/>
    <property type="match status" value="1"/>
</dbReference>
<feature type="compositionally biased region" description="Polar residues" evidence="1">
    <location>
        <begin position="343"/>
        <end position="353"/>
    </location>
</feature>
<dbReference type="Proteomes" id="UP000663891">
    <property type="component" value="Unassembled WGS sequence"/>
</dbReference>
<feature type="compositionally biased region" description="Low complexity" evidence="1">
    <location>
        <begin position="804"/>
        <end position="815"/>
    </location>
</feature>
<evidence type="ECO:0008006" key="4">
    <source>
        <dbReference type="Google" id="ProtNLM"/>
    </source>
</evidence>
<comment type="caution">
    <text evidence="2">The sequence shown here is derived from an EMBL/GenBank/DDBJ whole genome shotgun (WGS) entry which is preliminary data.</text>
</comment>
<dbReference type="Pfam" id="PF20168">
    <property type="entry name" value="PDS5"/>
    <property type="match status" value="1"/>
</dbReference>
<name>A0A814TVE1_9BILA</name>
<dbReference type="InterPro" id="IPR016024">
    <property type="entry name" value="ARM-type_fold"/>
</dbReference>
<feature type="compositionally biased region" description="Low complexity" evidence="1">
    <location>
        <begin position="722"/>
        <end position="737"/>
    </location>
</feature>
<evidence type="ECO:0000313" key="2">
    <source>
        <dbReference type="EMBL" id="CAF1163223.1"/>
    </source>
</evidence>
<dbReference type="OrthoDB" id="200660at2759"/>
<feature type="compositionally biased region" description="Low complexity" evidence="1">
    <location>
        <begin position="838"/>
        <end position="850"/>
    </location>
</feature>
<evidence type="ECO:0000313" key="3">
    <source>
        <dbReference type="Proteomes" id="UP000663891"/>
    </source>
</evidence>
<protein>
    <recommendedName>
        <fullName evidence="4">Sister chromatid cohesion protein</fullName>
    </recommendedName>
</protein>
<feature type="compositionally biased region" description="Low complexity" evidence="1">
    <location>
        <begin position="550"/>
        <end position="565"/>
    </location>
</feature>
<feature type="compositionally biased region" description="Low complexity" evidence="1">
    <location>
        <begin position="744"/>
        <end position="761"/>
    </location>
</feature>
<dbReference type="AlphaFoldDB" id="A0A814TVE1"/>
<reference evidence="2" key="1">
    <citation type="submission" date="2021-02" db="EMBL/GenBank/DDBJ databases">
        <authorList>
            <person name="Nowell W R."/>
        </authorList>
    </citation>
    <scope>NUCLEOTIDE SEQUENCE</scope>
</reference>
<feature type="region of interest" description="Disordered" evidence="1">
    <location>
        <begin position="722"/>
        <end position="859"/>
    </location>
</feature>
<feature type="region of interest" description="Disordered" evidence="1">
    <location>
        <begin position="343"/>
        <end position="373"/>
    </location>
</feature>
<dbReference type="EMBL" id="CAJNON010000277">
    <property type="protein sequence ID" value="CAF1163223.1"/>
    <property type="molecule type" value="Genomic_DNA"/>
</dbReference>
<organism evidence="2 3">
    <name type="scientific">Adineta steineri</name>
    <dbReference type="NCBI Taxonomy" id="433720"/>
    <lineage>
        <taxon>Eukaryota</taxon>
        <taxon>Metazoa</taxon>
        <taxon>Spiralia</taxon>
        <taxon>Gnathifera</taxon>
        <taxon>Rotifera</taxon>
        <taxon>Eurotatoria</taxon>
        <taxon>Bdelloidea</taxon>
        <taxon>Adinetida</taxon>
        <taxon>Adinetidae</taxon>
        <taxon>Adineta</taxon>
    </lineage>
</organism>
<accession>A0A814TVE1</accession>
<feature type="compositionally biased region" description="Polar residues" evidence="1">
    <location>
        <begin position="816"/>
        <end position="826"/>
    </location>
</feature>
<sequence>MRTRVFIQHPFIFNSPESLEFLCNLLKQQVLELAPILIRTIEACAPLIIASNQRNMLTLIDTELSSYLTLHPPIAKRALYCMCALHPDKRDELLQKMIDDTQYDQFDNEQFITRLVLLGHMIQISPQALGDIGKRILNNISKYIVDKQQTNDIDDDDNMASSFLHGNFTLLTDEPHYDPEIGADTRVKRELIKAMTRAVLGLRENSGSLFTITYKLIRKCIEKDQDFTGEMSESEIIYIRLCGVSCLLKLICNSYFYTRIKPEDFLTIMTLLRDPSSSIRQRTYRKLAEHLRDPLCPIELLALLAFAAKEPEREHREQIHRSMLQIIDARREHIKLQLSYKTAHTSNGHQPTNGFDHDDKDDDENSSSTTDDKPIDYTLYPEYSLTYFLYFLSKSPAFILYDDIEMLHTMTDYILFLLDALLLRCDTTVGLFYKGLLRSIKSAEDASISPDKEEKAERKDALKKLHVLVDLAYVILSQRASSLMICRASSNVPLPEMYFKKIRYNHFSYLPKDFKIKLKPIAITSTTTATPAAAAANDTPTTTNKRKTNSDSNNTTASSITIIKIPTNTTRRKKISGDNDEENDNSAKKQKALPSIKKRKRQTSSNTEENNDALLLRCDTTVGLFYKGLLRSIKSAEDASISPDKEEKAERKDALKKLHVLVDLAYVILSQRASSLMICRASSNVPLPDMYFKKIRYNHFSYLPKDFKIKLKPIAITSTTTPATPAAAAANDTPTTTNKRKTNSDSNNTTASSITIIKTPTNTTRRKKISGDNDEENDNSAKKQKALPSIKKRKRQTSSNIEENNGSPSVNGNNSRKTPASSSNRARVNFAYEKPQLRSASSSSSSPSPKSKSRVKSKV</sequence>
<evidence type="ECO:0000256" key="1">
    <source>
        <dbReference type="SAM" id="MobiDB-lite"/>
    </source>
</evidence>
<gene>
    <name evidence="2" type="ORF">VCS650_LOCUS23480</name>
</gene>
<proteinExistence type="predicted"/>
<feature type="compositionally biased region" description="Basic residues" evidence="1">
    <location>
        <begin position="782"/>
        <end position="796"/>
    </location>
</feature>
<feature type="region of interest" description="Disordered" evidence="1">
    <location>
        <begin position="529"/>
        <end position="609"/>
    </location>
</feature>
<feature type="compositionally biased region" description="Low complexity" evidence="1">
    <location>
        <begin position="529"/>
        <end position="543"/>
    </location>
</feature>
<feature type="compositionally biased region" description="Basic residues" evidence="1">
    <location>
        <begin position="588"/>
        <end position="602"/>
    </location>
</feature>